<dbReference type="EMBL" id="HBKP01007941">
    <property type="protein sequence ID" value="CAE2212299.1"/>
    <property type="molecule type" value="Transcribed_RNA"/>
</dbReference>
<dbReference type="PROSITE" id="PS50089">
    <property type="entry name" value="ZF_RING_2"/>
    <property type="match status" value="1"/>
</dbReference>
<dbReference type="InterPro" id="IPR051728">
    <property type="entry name" value="RING-FYVE_E3_ubiquitin-ligase"/>
</dbReference>
<organism evidence="4">
    <name type="scientific">Vannella robusta</name>
    <dbReference type="NCBI Taxonomy" id="1487602"/>
    <lineage>
        <taxon>Eukaryota</taxon>
        <taxon>Amoebozoa</taxon>
        <taxon>Discosea</taxon>
        <taxon>Flabellinia</taxon>
        <taxon>Vannellidae</taxon>
        <taxon>Vannella</taxon>
    </lineage>
</organism>
<feature type="domain" description="RING-type" evidence="3">
    <location>
        <begin position="82"/>
        <end position="118"/>
    </location>
</feature>
<keyword evidence="2" id="KW-1133">Transmembrane helix</keyword>
<keyword evidence="2" id="KW-0812">Transmembrane</keyword>
<dbReference type="SUPFAM" id="SSF57850">
    <property type="entry name" value="RING/U-box"/>
    <property type="match status" value="1"/>
</dbReference>
<gene>
    <name evidence="4" type="ORF">VSP0166_LOCUS5688</name>
    <name evidence="5" type="ORF">VSP0166_LOCUS5689</name>
</gene>
<dbReference type="GO" id="GO:0008270">
    <property type="term" value="F:zinc ion binding"/>
    <property type="evidence" value="ECO:0007669"/>
    <property type="project" value="UniProtKB-KW"/>
</dbReference>
<dbReference type="AlphaFoldDB" id="A0A6U1TUU7"/>
<keyword evidence="2" id="KW-0472">Membrane</keyword>
<proteinExistence type="predicted"/>
<evidence type="ECO:0000313" key="5">
    <source>
        <dbReference type="EMBL" id="CAE2212299.1"/>
    </source>
</evidence>
<reference evidence="4" key="1">
    <citation type="submission" date="2021-01" db="EMBL/GenBank/DDBJ databases">
        <authorList>
            <person name="Corre E."/>
            <person name="Pelletier E."/>
            <person name="Niang G."/>
            <person name="Scheremetjew M."/>
            <person name="Finn R."/>
            <person name="Kale V."/>
            <person name="Holt S."/>
            <person name="Cochrane G."/>
            <person name="Meng A."/>
            <person name="Brown T."/>
            <person name="Cohen L."/>
        </authorList>
    </citation>
    <scope>NUCLEOTIDE SEQUENCE</scope>
    <source>
        <strain evidence="4">DIVA3 518/3/11/1/6</strain>
    </source>
</reference>
<sequence length="130" mass="14095">MPGFFFFHFLMPRATPKDGKQDNSNPNVNWLGVGITAAVAGGAMLLGAVGGFLASEVISNEKDVPEEKQVIQTETTTNTNECVICMEEITREIAFVPCGHCRCCSDCGSLVTNCPICRKPITSRQALYHP</sequence>
<dbReference type="EMBL" id="HBKP01007940">
    <property type="protein sequence ID" value="CAE2212297.1"/>
    <property type="molecule type" value="Transcribed_RNA"/>
</dbReference>
<evidence type="ECO:0000259" key="3">
    <source>
        <dbReference type="PROSITE" id="PS50089"/>
    </source>
</evidence>
<keyword evidence="1" id="KW-0862">Zinc</keyword>
<dbReference type="InterPro" id="IPR013083">
    <property type="entry name" value="Znf_RING/FYVE/PHD"/>
</dbReference>
<keyword evidence="1" id="KW-0479">Metal-binding</keyword>
<feature type="transmembrane region" description="Helical" evidence="2">
    <location>
        <begin position="32"/>
        <end position="54"/>
    </location>
</feature>
<dbReference type="InterPro" id="IPR001841">
    <property type="entry name" value="Znf_RING"/>
</dbReference>
<accession>A0A6U1TUU7</accession>
<name>A0A6U1TUU7_9EUKA</name>
<protein>
    <recommendedName>
        <fullName evidence="3">RING-type domain-containing protein</fullName>
    </recommendedName>
</protein>
<dbReference type="Gene3D" id="3.30.40.10">
    <property type="entry name" value="Zinc/RING finger domain, C3HC4 (zinc finger)"/>
    <property type="match status" value="1"/>
</dbReference>
<dbReference type="Pfam" id="PF13920">
    <property type="entry name" value="zf-C3HC4_3"/>
    <property type="match status" value="1"/>
</dbReference>
<evidence type="ECO:0000313" key="4">
    <source>
        <dbReference type="EMBL" id="CAE2212297.1"/>
    </source>
</evidence>
<dbReference type="PANTHER" id="PTHR14879:SF5">
    <property type="entry name" value="RING-TYPE DOMAIN-CONTAINING PROTEIN"/>
    <property type="match status" value="1"/>
</dbReference>
<evidence type="ECO:0000256" key="1">
    <source>
        <dbReference type="PROSITE-ProRule" id="PRU00175"/>
    </source>
</evidence>
<evidence type="ECO:0000256" key="2">
    <source>
        <dbReference type="SAM" id="Phobius"/>
    </source>
</evidence>
<keyword evidence="1" id="KW-0863">Zinc-finger</keyword>
<dbReference type="PANTHER" id="PTHR14879">
    <property type="entry name" value="CASPASE REGULATOR, RING FINGER DOMAIN-CONTAINING"/>
    <property type="match status" value="1"/>
</dbReference>